<dbReference type="EMBL" id="QXML01000014">
    <property type="protein sequence ID" value="RIW12390.1"/>
    <property type="molecule type" value="Genomic_DNA"/>
</dbReference>
<name>A0A418PLR0_9BACT</name>
<dbReference type="AlphaFoldDB" id="A0A418PLR0"/>
<dbReference type="Proteomes" id="UP000283522">
    <property type="component" value="Unassembled WGS sequence"/>
</dbReference>
<evidence type="ECO:0000313" key="1">
    <source>
        <dbReference type="EMBL" id="RIW12390.1"/>
    </source>
</evidence>
<reference evidence="1 2" key="1">
    <citation type="submission" date="2018-09" db="EMBL/GenBank/DDBJ databases">
        <authorList>
            <person name="Wang X."/>
            <person name="Du Z."/>
        </authorList>
    </citation>
    <scope>NUCLEOTIDE SEQUENCE [LARGE SCALE GENOMIC DNA]</scope>
    <source>
        <strain evidence="1 2">N3</strain>
    </source>
</reference>
<evidence type="ECO:0000313" key="2">
    <source>
        <dbReference type="Proteomes" id="UP000283522"/>
    </source>
</evidence>
<organism evidence="1 2">
    <name type="scientific">Algoriphagus lacus</name>
    <dbReference type="NCBI Taxonomy" id="2056311"/>
    <lineage>
        <taxon>Bacteria</taxon>
        <taxon>Pseudomonadati</taxon>
        <taxon>Bacteroidota</taxon>
        <taxon>Cytophagia</taxon>
        <taxon>Cytophagales</taxon>
        <taxon>Cyclobacteriaceae</taxon>
        <taxon>Algoriphagus</taxon>
    </lineage>
</organism>
<sequence>MKNIFLLTVLAGIFWACNSQPSKELDSTAKIADSIAVEDVVVDPDPSDQIPGDQYLIDASSAQTATIVRDRLIQLYAEDLKIGVVDSLSRKFIFFEYDLNGDNSKEIFVGLTGPYFCGSGGCTQFILNAQGEVISKFTVTDYPVVISPDQTNGYKDLYLLSGGEFRVVKFGGKSYPGNPSVLPKLGTVPGDGLPQALDFINDNYPWFRF</sequence>
<keyword evidence="2" id="KW-1185">Reference proteome</keyword>
<protein>
    <submittedName>
        <fullName evidence="1">Uncharacterized protein</fullName>
    </submittedName>
</protein>
<dbReference type="OrthoDB" id="5348860at2"/>
<dbReference type="RefSeq" id="WP_119479481.1">
    <property type="nucleotide sequence ID" value="NZ_QXML01000014.1"/>
</dbReference>
<comment type="caution">
    <text evidence="1">The sequence shown here is derived from an EMBL/GenBank/DDBJ whole genome shotgun (WGS) entry which is preliminary data.</text>
</comment>
<proteinExistence type="predicted"/>
<accession>A0A418PLR0</accession>
<gene>
    <name evidence="1" type="ORF">D0X99_19150</name>
</gene>